<feature type="domain" description="M23ase beta-sheet core" evidence="4">
    <location>
        <begin position="229"/>
        <end position="323"/>
    </location>
</feature>
<dbReference type="InterPro" id="IPR011055">
    <property type="entry name" value="Dup_hybrid_motif"/>
</dbReference>
<dbReference type="Gene3D" id="2.70.70.10">
    <property type="entry name" value="Glucose Permease (Domain IIA)"/>
    <property type="match status" value="1"/>
</dbReference>
<gene>
    <name evidence="5" type="ordered locus">Desku_2468</name>
</gene>
<feature type="transmembrane region" description="Helical" evidence="2">
    <location>
        <begin position="28"/>
        <end position="55"/>
    </location>
</feature>
<sequence>MDPRAMVIAFKTVASPKERKNLSVKIKYLLIGSAALFFFLGLATVMLITAVIGSLGVGITSGFRSGAPTAFAVSDIPAQYLPVFLKAQEKYGVSWAVLAAIAKVESSFGLNMGPSEAGAVGFMQFMPGTWEKYKQDGNGDGVYDPYNPWDAVFSAANMLHSNGFEKDPEKALYLYNHAGWYVRKVMAIAFQYSSAMIPPGQGMWPLPSRYISISSGYGMRLHPVLKEYRFHDGIDIPAPAGTPVFAVQDGRVAWDRSKGGYGLCVVLNHGSCTTLYAHLSEITVRAGQEVKAGEVVGSVGSTGLSDGPHLHFSVYVNSRPCNPEEWLAVPSGNY</sequence>
<evidence type="ECO:0000256" key="2">
    <source>
        <dbReference type="SAM" id="Phobius"/>
    </source>
</evidence>
<evidence type="ECO:0000259" key="3">
    <source>
        <dbReference type="Pfam" id="PF01464"/>
    </source>
</evidence>
<dbReference type="InterPro" id="IPR023346">
    <property type="entry name" value="Lysozyme-like_dom_sf"/>
</dbReference>
<dbReference type="CDD" id="cd13399">
    <property type="entry name" value="Slt35-like"/>
    <property type="match status" value="1"/>
</dbReference>
<dbReference type="Pfam" id="PF01551">
    <property type="entry name" value="Peptidase_M23"/>
    <property type="match status" value="1"/>
</dbReference>
<dbReference type="PANTHER" id="PTHR21666:SF289">
    <property type="entry name" value="L-ALA--D-GLU ENDOPEPTIDASE"/>
    <property type="match status" value="1"/>
</dbReference>
<feature type="domain" description="Transglycosylase SLT" evidence="3">
    <location>
        <begin position="84"/>
        <end position="184"/>
    </location>
</feature>
<dbReference type="KEGG" id="dku:Desku_2468"/>
<protein>
    <submittedName>
        <fullName evidence="5">Peptidase M23</fullName>
    </submittedName>
</protein>
<evidence type="ECO:0000313" key="6">
    <source>
        <dbReference type="Proteomes" id="UP000009229"/>
    </source>
</evidence>
<dbReference type="GO" id="GO:0004222">
    <property type="term" value="F:metalloendopeptidase activity"/>
    <property type="evidence" value="ECO:0007669"/>
    <property type="project" value="TreeGrafter"/>
</dbReference>
<dbReference type="SUPFAM" id="SSF51261">
    <property type="entry name" value="Duplicated hybrid motif"/>
    <property type="match status" value="1"/>
</dbReference>
<keyword evidence="2" id="KW-1133">Transmembrane helix</keyword>
<dbReference type="InterPro" id="IPR016047">
    <property type="entry name" value="M23ase_b-sheet_dom"/>
</dbReference>
<dbReference type="SUPFAM" id="SSF53955">
    <property type="entry name" value="Lysozyme-like"/>
    <property type="match status" value="1"/>
</dbReference>
<name>A0AAU8Q0A1_DESK7</name>
<dbReference type="Pfam" id="PF01464">
    <property type="entry name" value="SLT"/>
    <property type="match status" value="1"/>
</dbReference>
<dbReference type="PANTHER" id="PTHR21666">
    <property type="entry name" value="PEPTIDASE-RELATED"/>
    <property type="match status" value="1"/>
</dbReference>
<evidence type="ECO:0000313" key="5">
    <source>
        <dbReference type="EMBL" id="AEG15998.1"/>
    </source>
</evidence>
<evidence type="ECO:0000259" key="4">
    <source>
        <dbReference type="Pfam" id="PF01551"/>
    </source>
</evidence>
<dbReference type="AlphaFoldDB" id="A0AAU8Q0A1"/>
<evidence type="ECO:0000256" key="1">
    <source>
        <dbReference type="ARBA" id="ARBA00022729"/>
    </source>
</evidence>
<keyword evidence="2" id="KW-0812">Transmembrane</keyword>
<keyword evidence="6" id="KW-1185">Reference proteome</keyword>
<dbReference type="Gene3D" id="1.10.530.10">
    <property type="match status" value="1"/>
</dbReference>
<reference evidence="6" key="1">
    <citation type="submission" date="2011-05" db="EMBL/GenBank/DDBJ databases">
        <title>Complete sequence of Desulfotomaculum kuznetsovii DSM 6115.</title>
        <authorList>
            <person name="Lucas S."/>
            <person name="Han J."/>
            <person name="Lapidus A."/>
            <person name="Cheng J.-F."/>
            <person name="Goodwin L."/>
            <person name="Pitluck S."/>
            <person name="Peters L."/>
            <person name="Mikhailova N."/>
            <person name="Lu M."/>
            <person name="Saunders E."/>
            <person name="Han C."/>
            <person name="Tapia R."/>
            <person name="Land M."/>
            <person name="Hauser L."/>
            <person name="Kyrpides N."/>
            <person name="Ivanova N."/>
            <person name="Pagani I."/>
            <person name="Nazina T."/>
            <person name="Ivanova A."/>
            <person name="Parshina S."/>
            <person name="Kuever J."/>
            <person name="Muyzer G."/>
            <person name="Plugge C."/>
            <person name="Stams A."/>
            <person name="Woyke T."/>
        </authorList>
    </citation>
    <scope>NUCLEOTIDE SEQUENCE [LARGE SCALE GENOMIC DNA]</scope>
    <source>
        <strain evidence="6">DSM 6115 / VKM B-1805 / 17</strain>
    </source>
</reference>
<proteinExistence type="predicted"/>
<dbReference type="EMBL" id="CP002770">
    <property type="protein sequence ID" value="AEG15998.1"/>
    <property type="molecule type" value="Genomic_DNA"/>
</dbReference>
<dbReference type="Proteomes" id="UP000009229">
    <property type="component" value="Chromosome"/>
</dbReference>
<dbReference type="InterPro" id="IPR008258">
    <property type="entry name" value="Transglycosylase_SLT_dom_1"/>
</dbReference>
<keyword evidence="1" id="KW-0732">Signal</keyword>
<dbReference type="CDD" id="cd12797">
    <property type="entry name" value="M23_peptidase"/>
    <property type="match status" value="1"/>
</dbReference>
<keyword evidence="2" id="KW-0472">Membrane</keyword>
<dbReference type="InterPro" id="IPR050570">
    <property type="entry name" value="Cell_wall_metabolism_enzyme"/>
</dbReference>
<accession>A0AAU8Q0A1</accession>
<organism evidence="5 6">
    <name type="scientific">Desulfofundulus kuznetsovii (strain DSM 6115 / VKM B-1805 / 17)</name>
    <name type="common">Desulfotomaculum kuznetsovii</name>
    <dbReference type="NCBI Taxonomy" id="760568"/>
    <lineage>
        <taxon>Bacteria</taxon>
        <taxon>Bacillati</taxon>
        <taxon>Bacillota</taxon>
        <taxon>Clostridia</taxon>
        <taxon>Eubacteriales</taxon>
        <taxon>Peptococcaceae</taxon>
        <taxon>Desulfofundulus</taxon>
    </lineage>
</organism>